<dbReference type="InterPro" id="IPR051082">
    <property type="entry name" value="Pentapeptide-BTB/POZ_domain"/>
</dbReference>
<gene>
    <name evidence="2" type="ORF">FHP88_13550</name>
</gene>
<dbReference type="InterPro" id="IPR001646">
    <property type="entry name" value="5peptide_repeat"/>
</dbReference>
<comment type="caution">
    <text evidence="2">The sequence shown here is derived from an EMBL/GenBank/DDBJ whole genome shotgun (WGS) entry which is preliminary data.</text>
</comment>
<accession>A0A558DYX6</accession>
<dbReference type="Proteomes" id="UP000316649">
    <property type="component" value="Unassembled WGS sequence"/>
</dbReference>
<reference evidence="2 3" key="1">
    <citation type="submission" date="2019-07" db="EMBL/GenBank/DDBJ databases">
        <title>The pathways for chlorine oxyanion respiration interact through the shared metabolite chlorate.</title>
        <authorList>
            <person name="Barnum T.P."/>
            <person name="Cheng Y."/>
            <person name="Hill K.A."/>
            <person name="Lucas L.N."/>
            <person name="Carlson H.K."/>
            <person name="Coates J.D."/>
        </authorList>
    </citation>
    <scope>NUCLEOTIDE SEQUENCE [LARGE SCALE GENOMIC DNA]</scope>
    <source>
        <strain evidence="2 3">BK-1</strain>
    </source>
</reference>
<evidence type="ECO:0000313" key="2">
    <source>
        <dbReference type="EMBL" id="TVO71915.1"/>
    </source>
</evidence>
<keyword evidence="1" id="KW-0732">Signal</keyword>
<protein>
    <submittedName>
        <fullName evidence="2">Pentapeptide repeat-containing protein</fullName>
    </submittedName>
</protein>
<organism evidence="2 3">
    <name type="scientific">Sedimenticola selenatireducens</name>
    <dbReference type="NCBI Taxonomy" id="191960"/>
    <lineage>
        <taxon>Bacteria</taxon>
        <taxon>Pseudomonadati</taxon>
        <taxon>Pseudomonadota</taxon>
        <taxon>Gammaproteobacteria</taxon>
        <taxon>Chromatiales</taxon>
        <taxon>Sedimenticolaceae</taxon>
        <taxon>Sedimenticola</taxon>
    </lineage>
</organism>
<dbReference type="EMBL" id="VMNH01000018">
    <property type="protein sequence ID" value="TVO71915.1"/>
    <property type="molecule type" value="Genomic_DNA"/>
</dbReference>
<evidence type="ECO:0000313" key="3">
    <source>
        <dbReference type="Proteomes" id="UP000316649"/>
    </source>
</evidence>
<proteinExistence type="predicted"/>
<dbReference type="SUPFAM" id="SSF141571">
    <property type="entry name" value="Pentapeptide repeat-like"/>
    <property type="match status" value="1"/>
</dbReference>
<dbReference type="Gene3D" id="2.160.20.80">
    <property type="entry name" value="E3 ubiquitin-protein ligase SopA"/>
    <property type="match status" value="1"/>
</dbReference>
<dbReference type="PANTHER" id="PTHR14136">
    <property type="entry name" value="BTB_POZ DOMAIN-CONTAINING PROTEIN KCTD9"/>
    <property type="match status" value="1"/>
</dbReference>
<dbReference type="Pfam" id="PF00805">
    <property type="entry name" value="Pentapeptide"/>
    <property type="match status" value="1"/>
</dbReference>
<dbReference type="AlphaFoldDB" id="A0A558DYX6"/>
<sequence>MIMLSRNLRKPVLGIAVAFLSSYAIEANAWRSDIETSGRIKNTTCKYEPEAQCSWAVRIGAQIPGVDMHEASMASMRLDNANLQGANLSRAVLHLANLQGANLMLSNLEHATLHAVNLQNANMMLANLKGANFLDADLSGANLRGANLEGAILIAAKLDGATWTDGRVCAAGSKGECL</sequence>
<feature type="signal peptide" evidence="1">
    <location>
        <begin position="1"/>
        <end position="29"/>
    </location>
</feature>
<keyword evidence="3" id="KW-1185">Reference proteome</keyword>
<feature type="chain" id="PRO_5021964768" evidence="1">
    <location>
        <begin position="30"/>
        <end position="178"/>
    </location>
</feature>
<name>A0A558DYX6_9GAMM</name>
<evidence type="ECO:0000256" key="1">
    <source>
        <dbReference type="SAM" id="SignalP"/>
    </source>
</evidence>
<dbReference type="OrthoDB" id="7304622at2"/>
<dbReference type="PANTHER" id="PTHR14136:SF17">
    <property type="entry name" value="BTB_POZ DOMAIN-CONTAINING PROTEIN KCTD9"/>
    <property type="match status" value="1"/>
</dbReference>